<reference evidence="8" key="1">
    <citation type="submission" date="2016-10" db="EMBL/GenBank/DDBJ databases">
        <authorList>
            <person name="Varghese N."/>
            <person name="Submissions S."/>
        </authorList>
    </citation>
    <scope>NUCLEOTIDE SEQUENCE [LARGE SCALE GENOMIC DNA]</scope>
    <source>
        <strain evidence="8">CGMCC 1.9113</strain>
    </source>
</reference>
<keyword evidence="8" id="KW-1185">Reference proteome</keyword>
<dbReference type="GO" id="GO:0003677">
    <property type="term" value="F:DNA binding"/>
    <property type="evidence" value="ECO:0007669"/>
    <property type="project" value="InterPro"/>
</dbReference>
<evidence type="ECO:0000256" key="1">
    <source>
        <dbReference type="ARBA" id="ARBA00010641"/>
    </source>
</evidence>
<dbReference type="GO" id="GO:0006352">
    <property type="term" value="P:DNA-templated transcription initiation"/>
    <property type="evidence" value="ECO:0007669"/>
    <property type="project" value="InterPro"/>
</dbReference>
<dbReference type="STRING" id="634430.SAMN04488241_101434"/>
<accession>A0A1I5Q3N6</accession>
<dbReference type="SUPFAM" id="SSF88659">
    <property type="entry name" value="Sigma3 and sigma4 domains of RNA polymerase sigma factors"/>
    <property type="match status" value="1"/>
</dbReference>
<comment type="similarity">
    <text evidence="1">Belongs to the sigma-70 factor family. ECF subfamily.</text>
</comment>
<evidence type="ECO:0000313" key="8">
    <source>
        <dbReference type="Proteomes" id="UP000199586"/>
    </source>
</evidence>
<protein>
    <submittedName>
        <fullName evidence="7">RNA polymerase sigma-70 factor, ECF subfamily</fullName>
    </submittedName>
</protein>
<dbReference type="Pfam" id="PF22029">
    <property type="entry name" value="PhyR_sigma2"/>
    <property type="match status" value="1"/>
</dbReference>
<evidence type="ECO:0000256" key="2">
    <source>
        <dbReference type="ARBA" id="ARBA00023015"/>
    </source>
</evidence>
<organism evidence="7 8">
    <name type="scientific">Sphingomonas rubra</name>
    <dbReference type="NCBI Taxonomy" id="634430"/>
    <lineage>
        <taxon>Bacteria</taxon>
        <taxon>Pseudomonadati</taxon>
        <taxon>Pseudomonadota</taxon>
        <taxon>Alphaproteobacteria</taxon>
        <taxon>Sphingomonadales</taxon>
        <taxon>Sphingomonadaceae</taxon>
        <taxon>Sphingomonas</taxon>
    </lineage>
</organism>
<dbReference type="GO" id="GO:0016987">
    <property type="term" value="F:sigma factor activity"/>
    <property type="evidence" value="ECO:0007669"/>
    <property type="project" value="UniProtKB-KW"/>
</dbReference>
<feature type="domain" description="PhyR sigma2" evidence="6">
    <location>
        <begin position="22"/>
        <end position="75"/>
    </location>
</feature>
<dbReference type="InterPro" id="IPR053866">
    <property type="entry name" value="PhyR_sigma2"/>
</dbReference>
<dbReference type="Pfam" id="PF08281">
    <property type="entry name" value="Sigma70_r4_2"/>
    <property type="match status" value="1"/>
</dbReference>
<dbReference type="PANTHER" id="PTHR43133:SF25">
    <property type="entry name" value="RNA POLYMERASE SIGMA FACTOR RFAY-RELATED"/>
    <property type="match status" value="1"/>
</dbReference>
<evidence type="ECO:0000256" key="4">
    <source>
        <dbReference type="ARBA" id="ARBA00023163"/>
    </source>
</evidence>
<dbReference type="AlphaFoldDB" id="A0A1I5Q3N6"/>
<name>A0A1I5Q3N6_9SPHN</name>
<dbReference type="InterPro" id="IPR014284">
    <property type="entry name" value="RNA_pol_sigma-70_dom"/>
</dbReference>
<dbReference type="EMBL" id="FOXP01000001">
    <property type="protein sequence ID" value="SFP40822.1"/>
    <property type="molecule type" value="Genomic_DNA"/>
</dbReference>
<dbReference type="Gene3D" id="1.10.1740.10">
    <property type="match status" value="1"/>
</dbReference>
<evidence type="ECO:0000256" key="3">
    <source>
        <dbReference type="ARBA" id="ARBA00023082"/>
    </source>
</evidence>
<dbReference type="InterPro" id="IPR013249">
    <property type="entry name" value="RNA_pol_sigma70_r4_t2"/>
</dbReference>
<evidence type="ECO:0000259" key="6">
    <source>
        <dbReference type="Pfam" id="PF22029"/>
    </source>
</evidence>
<dbReference type="InterPro" id="IPR036388">
    <property type="entry name" value="WH-like_DNA-bd_sf"/>
</dbReference>
<evidence type="ECO:0000313" key="7">
    <source>
        <dbReference type="EMBL" id="SFP40822.1"/>
    </source>
</evidence>
<dbReference type="InterPro" id="IPR039425">
    <property type="entry name" value="RNA_pol_sigma-70-like"/>
</dbReference>
<dbReference type="InterPro" id="IPR013324">
    <property type="entry name" value="RNA_pol_sigma_r3/r4-like"/>
</dbReference>
<sequence length="183" mass="20552">MAHRAASCRCSATEMDPLAAAIEPLVPGLRRYARSWLRDQAMADDLVQDCLERAVGRWRQRRGTEVRPWVYAILHNLLVDHQRQHSRRGTAVPLHLVDDAALGRPADQDAGLYHRDLLRALDALPEEQRTVLLLLSVEGLSYGEVAAVVGVPLGTVMSRISRGRDRLATLIREGERPRLRSVR</sequence>
<proteinExistence type="inferred from homology"/>
<dbReference type="InterPro" id="IPR013325">
    <property type="entry name" value="RNA_pol_sigma_r2"/>
</dbReference>
<keyword evidence="2" id="KW-0805">Transcription regulation</keyword>
<dbReference type="CDD" id="cd06171">
    <property type="entry name" value="Sigma70_r4"/>
    <property type="match status" value="1"/>
</dbReference>
<evidence type="ECO:0000259" key="5">
    <source>
        <dbReference type="Pfam" id="PF08281"/>
    </source>
</evidence>
<keyword evidence="4" id="KW-0804">Transcription</keyword>
<dbReference type="Gene3D" id="1.10.10.10">
    <property type="entry name" value="Winged helix-like DNA-binding domain superfamily/Winged helix DNA-binding domain"/>
    <property type="match status" value="1"/>
</dbReference>
<keyword evidence="3" id="KW-0731">Sigma factor</keyword>
<dbReference type="NCBIfam" id="TIGR02937">
    <property type="entry name" value="sigma70-ECF"/>
    <property type="match status" value="1"/>
</dbReference>
<gene>
    <name evidence="7" type="ORF">SAMN04488241_101434</name>
</gene>
<feature type="domain" description="RNA polymerase sigma factor 70 region 4 type 2" evidence="5">
    <location>
        <begin position="115"/>
        <end position="167"/>
    </location>
</feature>
<dbReference type="SUPFAM" id="SSF88946">
    <property type="entry name" value="Sigma2 domain of RNA polymerase sigma factors"/>
    <property type="match status" value="1"/>
</dbReference>
<dbReference type="PANTHER" id="PTHR43133">
    <property type="entry name" value="RNA POLYMERASE ECF-TYPE SIGMA FACTO"/>
    <property type="match status" value="1"/>
</dbReference>
<dbReference type="Proteomes" id="UP000199586">
    <property type="component" value="Unassembled WGS sequence"/>
</dbReference>